<comment type="similarity">
    <text evidence="2">Belongs to the choline/ethanolamine kinase family.</text>
</comment>
<reference evidence="4" key="1">
    <citation type="submission" date="2021-01" db="EMBL/GenBank/DDBJ databases">
        <authorList>
            <person name="Corre E."/>
            <person name="Pelletier E."/>
            <person name="Niang G."/>
            <person name="Scheremetjew M."/>
            <person name="Finn R."/>
            <person name="Kale V."/>
            <person name="Holt S."/>
            <person name="Cochrane G."/>
            <person name="Meng A."/>
            <person name="Brown T."/>
            <person name="Cohen L."/>
        </authorList>
    </citation>
    <scope>NUCLEOTIDE SEQUENCE</scope>
    <source>
        <strain evidence="4">CCMP2078</strain>
    </source>
</reference>
<dbReference type="Pfam" id="PF01633">
    <property type="entry name" value="Choline_kinase"/>
    <property type="match status" value="1"/>
</dbReference>
<evidence type="ECO:0000256" key="1">
    <source>
        <dbReference type="ARBA" id="ARBA00037883"/>
    </source>
</evidence>
<evidence type="ECO:0000313" key="4">
    <source>
        <dbReference type="EMBL" id="CAD8260073.1"/>
    </source>
</evidence>
<proteinExistence type="inferred from homology"/>
<organism evidence="4">
    <name type="scientific">Pinguiococcus pyrenoidosus</name>
    <dbReference type="NCBI Taxonomy" id="172671"/>
    <lineage>
        <taxon>Eukaryota</taxon>
        <taxon>Sar</taxon>
        <taxon>Stramenopiles</taxon>
        <taxon>Ochrophyta</taxon>
        <taxon>Pinguiophyceae</taxon>
        <taxon>Pinguiochrysidales</taxon>
        <taxon>Pinguiochrysidaceae</taxon>
        <taxon>Pinguiococcus</taxon>
    </lineage>
</organism>
<accession>A0A7R9UAF4</accession>
<dbReference type="InterPro" id="IPR011009">
    <property type="entry name" value="Kinase-like_dom_sf"/>
</dbReference>
<dbReference type="PANTHER" id="PTHR22603:SF66">
    <property type="entry name" value="ETHANOLAMINE KINASE"/>
    <property type="match status" value="1"/>
</dbReference>
<evidence type="ECO:0000256" key="2">
    <source>
        <dbReference type="ARBA" id="ARBA00038211"/>
    </source>
</evidence>
<evidence type="ECO:0000256" key="3">
    <source>
        <dbReference type="ARBA" id="ARBA00038874"/>
    </source>
</evidence>
<dbReference type="GO" id="GO:0005737">
    <property type="term" value="C:cytoplasm"/>
    <property type="evidence" value="ECO:0007669"/>
    <property type="project" value="TreeGrafter"/>
</dbReference>
<dbReference type="PANTHER" id="PTHR22603">
    <property type="entry name" value="CHOLINE/ETHANOALAMINE KINASE"/>
    <property type="match status" value="1"/>
</dbReference>
<name>A0A7R9UAF4_9STRA</name>
<dbReference type="AlphaFoldDB" id="A0A7R9UAF4"/>
<comment type="pathway">
    <text evidence="1">Phospholipid metabolism; phosphatidylethanolamine biosynthesis; phosphatidylethanolamine from ethanolamine: step 1/3.</text>
</comment>
<dbReference type="SUPFAM" id="SSF56112">
    <property type="entry name" value="Protein kinase-like (PK-like)"/>
    <property type="match status" value="1"/>
</dbReference>
<dbReference type="GO" id="GO:0004305">
    <property type="term" value="F:ethanolamine kinase activity"/>
    <property type="evidence" value="ECO:0007669"/>
    <property type="project" value="UniProtKB-EC"/>
</dbReference>
<dbReference type="GO" id="GO:0006646">
    <property type="term" value="P:phosphatidylethanolamine biosynthetic process"/>
    <property type="evidence" value="ECO:0007669"/>
    <property type="project" value="TreeGrafter"/>
</dbReference>
<sequence>MAGRLQIAASLHYRNRFGLCHEMLPGTTLTEEDIHGTNGRPSVVLEIARPIALLHASPIPEDFLQAGCVDDGNILLRAMDKMLEHVARKEEEGQEVPKGLDLERLDAAVRHTKCVLGDLALPHVLGHGDLKPSNVVWSPSSGPKFIDFELSGPNYRGFDLYKLFRTNAKESFRHDLFQQFLQIYLQESEALRKASPSTFDAGMEQLTTEVMMFEPITWLEAALFFVFAHAEDPNPRWAKLAVHRWERYWEKVHRLEENAGKLAQHREPVTALASGGPV</sequence>
<dbReference type="EMBL" id="HBEA01012568">
    <property type="protein sequence ID" value="CAD8260073.1"/>
    <property type="molecule type" value="Transcribed_RNA"/>
</dbReference>
<protein>
    <recommendedName>
        <fullName evidence="3">ethanolamine kinase</fullName>
        <ecNumber evidence="3">2.7.1.82</ecNumber>
    </recommendedName>
</protein>
<dbReference type="Gene3D" id="3.90.1200.10">
    <property type="match status" value="1"/>
</dbReference>
<dbReference type="EC" id="2.7.1.82" evidence="3"/>
<gene>
    <name evidence="4" type="ORF">PPYR1160_LOCUS9575</name>
</gene>